<dbReference type="InterPro" id="IPR007809">
    <property type="entry name" value="FlgN-like"/>
</dbReference>
<keyword evidence="3" id="KW-1005">Bacterial flagellum biogenesis</keyword>
<dbReference type="SUPFAM" id="SSF140566">
    <property type="entry name" value="FlgN-like"/>
    <property type="match status" value="1"/>
</dbReference>
<dbReference type="STRING" id="674.VM_19705"/>
<comment type="similarity">
    <text evidence="2">Belongs to the FlgN family.</text>
</comment>
<keyword evidence="5" id="KW-1185">Reference proteome</keyword>
<dbReference type="Gene3D" id="1.20.58.300">
    <property type="entry name" value="FlgN-like"/>
    <property type="match status" value="1"/>
</dbReference>
<dbReference type="Proteomes" id="UP000053748">
    <property type="component" value="Unassembled WGS sequence"/>
</dbReference>
<dbReference type="AlphaFoldDB" id="A0A2J9VIS9"/>
<name>A0A2J9VIS9_VIBMI</name>
<evidence type="ECO:0000256" key="1">
    <source>
        <dbReference type="ARBA" id="ARBA00002397"/>
    </source>
</evidence>
<protein>
    <submittedName>
        <fullName evidence="4">Flagellar protein FlgN</fullName>
    </submittedName>
</protein>
<evidence type="ECO:0000256" key="3">
    <source>
        <dbReference type="ARBA" id="ARBA00022795"/>
    </source>
</evidence>
<comment type="caution">
    <text evidence="4">The sequence shown here is derived from an EMBL/GenBank/DDBJ whole genome shotgun (WGS) entry which is preliminary data.</text>
</comment>
<accession>A0A2J9VIS9</accession>
<proteinExistence type="inferred from homology"/>
<evidence type="ECO:0000256" key="2">
    <source>
        <dbReference type="ARBA" id="ARBA00007703"/>
    </source>
</evidence>
<dbReference type="InterPro" id="IPR036679">
    <property type="entry name" value="FlgN-like_sf"/>
</dbReference>
<reference evidence="4" key="1">
    <citation type="submission" date="2017-12" db="EMBL/GenBank/DDBJ databases">
        <title>FDA dAtabase for Regulatory Grade micrObial Sequences (FDA-ARGOS): Supporting development and validation of Infectious Disease Dx tests.</title>
        <authorList>
            <person name="Hoffmann M."/>
            <person name="Allard M."/>
            <person name="Evans P."/>
            <person name="Brown E."/>
            <person name="Tallon L.J."/>
            <person name="Sadzewicz L."/>
            <person name="Sengamalay N."/>
            <person name="Ott S."/>
            <person name="Godinez A."/>
            <person name="Nagaraj S."/>
            <person name="Vavikolanu K."/>
            <person name="Aluvathingal J."/>
            <person name="Nadendla S."/>
            <person name="Hobson J."/>
            <person name="Sichtig H."/>
        </authorList>
    </citation>
    <scope>NUCLEOTIDE SEQUENCE [LARGE SCALE GENOMIC DNA]</scope>
    <source>
        <strain evidence="4">FDAARGOS_113</strain>
    </source>
</reference>
<evidence type="ECO:0000313" key="5">
    <source>
        <dbReference type="Proteomes" id="UP000053748"/>
    </source>
</evidence>
<evidence type="ECO:0000313" key="4">
    <source>
        <dbReference type="EMBL" id="PNM63562.1"/>
    </source>
</evidence>
<sequence>MAVTTFHLIQTFVHSIDEDIKRYQQLLDLLQQQKMLYFKFDEHTLSSIVSQQMGIIEQLSRSASERSQCIRKLGLPSNEQSVYRIFNALPSRFKTQVREQWSLLKLLVKECQQMNQSNGQSSAALYELISQIKHPVQYTYEECLFY</sequence>
<dbReference type="Pfam" id="PF05130">
    <property type="entry name" value="FlgN"/>
    <property type="match status" value="1"/>
</dbReference>
<comment type="function">
    <text evidence="1">Required for the efficient initiation of filament assembly.</text>
</comment>
<gene>
    <name evidence="4" type="ORF">AL544_000855</name>
</gene>
<dbReference type="OrthoDB" id="5874663at2"/>
<keyword evidence="4" id="KW-0969">Cilium</keyword>
<dbReference type="RefSeq" id="WP_000301750.1">
    <property type="nucleotide sequence ID" value="NZ_CAWMSS010000002.1"/>
</dbReference>
<keyword evidence="4" id="KW-0966">Cell projection</keyword>
<dbReference type="GO" id="GO:0044780">
    <property type="term" value="P:bacterial-type flagellum assembly"/>
    <property type="evidence" value="ECO:0007669"/>
    <property type="project" value="InterPro"/>
</dbReference>
<keyword evidence="4" id="KW-0282">Flagellum</keyword>
<organism evidence="4 5">
    <name type="scientific">Vibrio mimicus</name>
    <dbReference type="NCBI Taxonomy" id="674"/>
    <lineage>
        <taxon>Bacteria</taxon>
        <taxon>Pseudomonadati</taxon>
        <taxon>Pseudomonadota</taxon>
        <taxon>Gammaproteobacteria</taxon>
        <taxon>Vibrionales</taxon>
        <taxon>Vibrionaceae</taxon>
        <taxon>Vibrio</taxon>
    </lineage>
</organism>
<dbReference type="EMBL" id="LOSJ02000001">
    <property type="protein sequence ID" value="PNM63562.1"/>
    <property type="molecule type" value="Genomic_DNA"/>
</dbReference>